<name>A0A381Y3W6_9ZZZZ</name>
<evidence type="ECO:0000256" key="5">
    <source>
        <dbReference type="ARBA" id="ARBA00022723"/>
    </source>
</evidence>
<keyword evidence="7" id="KW-0460">Magnesium</keyword>
<evidence type="ECO:0000313" key="8">
    <source>
        <dbReference type="EMBL" id="SVA71097.1"/>
    </source>
</evidence>
<evidence type="ECO:0000256" key="2">
    <source>
        <dbReference type="ARBA" id="ARBA00001946"/>
    </source>
</evidence>
<reference evidence="8" key="1">
    <citation type="submission" date="2018-05" db="EMBL/GenBank/DDBJ databases">
        <authorList>
            <person name="Lanie J.A."/>
            <person name="Ng W.-L."/>
            <person name="Kazmierczak K.M."/>
            <person name="Andrzejewski T.M."/>
            <person name="Davidsen T.M."/>
            <person name="Wayne K.J."/>
            <person name="Tettelin H."/>
            <person name="Glass J.I."/>
            <person name="Rusch D."/>
            <person name="Podicherti R."/>
            <person name="Tsui H.-C.T."/>
            <person name="Winkler M.E."/>
        </authorList>
    </citation>
    <scope>NUCLEOTIDE SEQUENCE</scope>
</reference>
<dbReference type="PANTHER" id="PTHR20854">
    <property type="entry name" value="INOSITOL MONOPHOSPHATASE"/>
    <property type="match status" value="1"/>
</dbReference>
<dbReference type="AlphaFoldDB" id="A0A381Y3W6"/>
<dbReference type="Gene3D" id="3.30.540.10">
    <property type="entry name" value="Fructose-1,6-Bisphosphatase, subunit A, domain 1"/>
    <property type="match status" value="1"/>
</dbReference>
<dbReference type="Gene3D" id="3.40.190.80">
    <property type="match status" value="1"/>
</dbReference>
<dbReference type="GO" id="GO:0008934">
    <property type="term" value="F:inositol monophosphate 1-phosphatase activity"/>
    <property type="evidence" value="ECO:0007669"/>
    <property type="project" value="InterPro"/>
</dbReference>
<protein>
    <recommendedName>
        <fullName evidence="4">inositol-phosphate phosphatase</fullName>
        <ecNumber evidence="4">3.1.3.25</ecNumber>
    </recommendedName>
</protein>
<proteinExistence type="inferred from homology"/>
<dbReference type="InterPro" id="IPR020583">
    <property type="entry name" value="Inositol_monoP_metal-BS"/>
</dbReference>
<evidence type="ECO:0000256" key="7">
    <source>
        <dbReference type="ARBA" id="ARBA00022842"/>
    </source>
</evidence>
<dbReference type="InterPro" id="IPR033942">
    <property type="entry name" value="IMPase"/>
</dbReference>
<dbReference type="GO" id="GO:0007165">
    <property type="term" value="P:signal transduction"/>
    <property type="evidence" value="ECO:0007669"/>
    <property type="project" value="TreeGrafter"/>
</dbReference>
<dbReference type="PROSITE" id="PS00630">
    <property type="entry name" value="IMP_2"/>
    <property type="match status" value="1"/>
</dbReference>
<dbReference type="Pfam" id="PF00459">
    <property type="entry name" value="Inositol_P"/>
    <property type="match status" value="1"/>
</dbReference>
<accession>A0A381Y3W6</accession>
<keyword evidence="6" id="KW-0378">Hydrolase</keyword>
<comment type="catalytic activity">
    <reaction evidence="1">
        <text>a myo-inositol phosphate + H2O = myo-inositol + phosphate</text>
        <dbReference type="Rhea" id="RHEA:24056"/>
        <dbReference type="ChEBI" id="CHEBI:15377"/>
        <dbReference type="ChEBI" id="CHEBI:17268"/>
        <dbReference type="ChEBI" id="CHEBI:43474"/>
        <dbReference type="ChEBI" id="CHEBI:84139"/>
        <dbReference type="EC" id="3.1.3.25"/>
    </reaction>
</comment>
<evidence type="ECO:0000256" key="3">
    <source>
        <dbReference type="ARBA" id="ARBA00009759"/>
    </source>
</evidence>
<comment type="cofactor">
    <cofactor evidence="2">
        <name>Mg(2+)</name>
        <dbReference type="ChEBI" id="CHEBI:18420"/>
    </cofactor>
</comment>
<evidence type="ECO:0000256" key="4">
    <source>
        <dbReference type="ARBA" id="ARBA00013106"/>
    </source>
</evidence>
<dbReference type="GO" id="GO:0046872">
    <property type="term" value="F:metal ion binding"/>
    <property type="evidence" value="ECO:0007669"/>
    <property type="project" value="UniProtKB-KW"/>
</dbReference>
<gene>
    <name evidence="8" type="ORF">METZ01_LOCUS123951</name>
</gene>
<dbReference type="EC" id="3.1.3.25" evidence="4"/>
<dbReference type="PANTHER" id="PTHR20854:SF4">
    <property type="entry name" value="INOSITOL-1-MONOPHOSPHATASE-RELATED"/>
    <property type="match status" value="1"/>
</dbReference>
<dbReference type="InterPro" id="IPR020550">
    <property type="entry name" value="Inositol_monophosphatase_CS"/>
</dbReference>
<organism evidence="8">
    <name type="scientific">marine metagenome</name>
    <dbReference type="NCBI Taxonomy" id="408172"/>
    <lineage>
        <taxon>unclassified sequences</taxon>
        <taxon>metagenomes</taxon>
        <taxon>ecological metagenomes</taxon>
    </lineage>
</organism>
<evidence type="ECO:0000256" key="1">
    <source>
        <dbReference type="ARBA" id="ARBA00001033"/>
    </source>
</evidence>
<dbReference type="InterPro" id="IPR000760">
    <property type="entry name" value="Inositol_monophosphatase-like"/>
</dbReference>
<dbReference type="GO" id="GO:0046854">
    <property type="term" value="P:phosphatidylinositol phosphate biosynthetic process"/>
    <property type="evidence" value="ECO:0007669"/>
    <property type="project" value="InterPro"/>
</dbReference>
<keyword evidence="5" id="KW-0479">Metal-binding</keyword>
<dbReference type="PRINTS" id="PR00377">
    <property type="entry name" value="IMPHPHTASES"/>
</dbReference>
<dbReference type="CDD" id="cd01639">
    <property type="entry name" value="IMPase"/>
    <property type="match status" value="1"/>
</dbReference>
<sequence>MPDPQVLRDLALEIACEVAPELRARAGLTSEIRTKSSDTDLVSATDSWSEERIVTRLNEARPCDEIVSEEGMRVPGTSGVRWLVDPIDGTTDFVYGHPGFSISIGAEVDHEPIAGVVLDPLLDEAFAAARGAGATRNGRPIGVSLQTDLSRALVATGFGYSPDRRRRQAEGLVEILPRVGDIRRMGGAALDLAYVACGRVDAFFERGLAIWDVAAGRVLVAEAGGEVVNLSLPRPRHEDDRLVRPLEDLDDLDDDTVVVAAGPGFIGQLTELLIQAGAHEEGP</sequence>
<evidence type="ECO:0000256" key="6">
    <source>
        <dbReference type="ARBA" id="ARBA00022801"/>
    </source>
</evidence>
<dbReference type="PROSITE" id="PS00629">
    <property type="entry name" value="IMP_1"/>
    <property type="match status" value="1"/>
</dbReference>
<comment type="similarity">
    <text evidence="3">Belongs to the inositol monophosphatase superfamily.</text>
</comment>
<dbReference type="EMBL" id="UINC01017221">
    <property type="protein sequence ID" value="SVA71097.1"/>
    <property type="molecule type" value="Genomic_DNA"/>
</dbReference>
<dbReference type="SUPFAM" id="SSF56655">
    <property type="entry name" value="Carbohydrate phosphatase"/>
    <property type="match status" value="1"/>
</dbReference>
<dbReference type="GO" id="GO:0006020">
    <property type="term" value="P:inositol metabolic process"/>
    <property type="evidence" value="ECO:0007669"/>
    <property type="project" value="TreeGrafter"/>
</dbReference>